<evidence type="ECO:0000313" key="4">
    <source>
        <dbReference type="Proteomes" id="UP000807504"/>
    </source>
</evidence>
<evidence type="ECO:0000313" key="3">
    <source>
        <dbReference type="EMBL" id="KAF8795424.1"/>
    </source>
</evidence>
<accession>A0A8T0FWC1</accession>
<name>A0A8T0FWC1_ARGBR</name>
<reference evidence="3" key="2">
    <citation type="submission" date="2020-06" db="EMBL/GenBank/DDBJ databases">
        <authorList>
            <person name="Sheffer M."/>
        </authorList>
    </citation>
    <scope>NUCLEOTIDE SEQUENCE</scope>
</reference>
<evidence type="ECO:0000256" key="1">
    <source>
        <dbReference type="SAM" id="MobiDB-lite"/>
    </source>
</evidence>
<comment type="caution">
    <text evidence="3">The sequence shown here is derived from an EMBL/GenBank/DDBJ whole genome shotgun (WGS) entry which is preliminary data.</text>
</comment>
<keyword evidence="4" id="KW-1185">Reference proteome</keyword>
<sequence>MLTLQQSRRCPIFAESQVQVKIPPLWSNNIKLWFIQVESNFALAKITNDLTKYNHLIATIDQETLSAVADILLTSPDTNKYDALKTRLIAEFSASENEQIRRLLSELHLGTDKPSQLLRKMRELGGGIGIKDDFFKNLWLQRLPSEMQAILSISSEPLDNLANMADKIAEVRISSTDSSVFAVSRSAESNAMWKASTLDEFTALRSEIAALSKQAQRLSRDRSRGPFHRKNRQRSFSRGRSGDRGRKFCYYHSRFGEKALKRHQEDFKMSGIVQQLEERADSKYHVAEYRFHLNDSLLINVFEFNEQYDLMCKKSRTLWEFRMKFDKVYPEETILCHVYVKRIDVLNIRVMISFDLTIYLFPGCVPFPFHIPATEIRSCQVLQKSFEPIPYFQALLNSAQRPLEITLCFRFWNCHENKRERDASSGSEESSGRSSKQCKI</sequence>
<dbReference type="PANTHER" id="PTHR33327">
    <property type="entry name" value="ENDONUCLEASE"/>
    <property type="match status" value="1"/>
</dbReference>
<dbReference type="Pfam" id="PF23055">
    <property type="entry name" value="DUF7041"/>
    <property type="match status" value="1"/>
</dbReference>
<feature type="region of interest" description="Disordered" evidence="1">
    <location>
        <begin position="215"/>
        <end position="242"/>
    </location>
</feature>
<protein>
    <recommendedName>
        <fullName evidence="2">DUF7041 domain-containing protein</fullName>
    </recommendedName>
</protein>
<proteinExistence type="predicted"/>
<dbReference type="Proteomes" id="UP000807504">
    <property type="component" value="Unassembled WGS sequence"/>
</dbReference>
<gene>
    <name evidence="3" type="ORF">HNY73_003274</name>
</gene>
<dbReference type="PANTHER" id="PTHR33327:SF3">
    <property type="entry name" value="RNA-DIRECTED DNA POLYMERASE"/>
    <property type="match status" value="1"/>
</dbReference>
<organism evidence="3 4">
    <name type="scientific">Argiope bruennichi</name>
    <name type="common">Wasp spider</name>
    <name type="synonym">Aranea bruennichi</name>
    <dbReference type="NCBI Taxonomy" id="94029"/>
    <lineage>
        <taxon>Eukaryota</taxon>
        <taxon>Metazoa</taxon>
        <taxon>Ecdysozoa</taxon>
        <taxon>Arthropoda</taxon>
        <taxon>Chelicerata</taxon>
        <taxon>Arachnida</taxon>
        <taxon>Araneae</taxon>
        <taxon>Araneomorphae</taxon>
        <taxon>Entelegynae</taxon>
        <taxon>Araneoidea</taxon>
        <taxon>Araneidae</taxon>
        <taxon>Argiope</taxon>
    </lineage>
</organism>
<feature type="domain" description="DUF7041" evidence="2">
    <location>
        <begin position="22"/>
        <end position="104"/>
    </location>
</feature>
<dbReference type="EMBL" id="JABXBU010000002">
    <property type="protein sequence ID" value="KAF8795424.1"/>
    <property type="molecule type" value="Genomic_DNA"/>
</dbReference>
<dbReference type="AlphaFoldDB" id="A0A8T0FWC1"/>
<dbReference type="InterPro" id="IPR055469">
    <property type="entry name" value="DUF7041"/>
</dbReference>
<reference evidence="3" key="1">
    <citation type="journal article" date="2020" name="bioRxiv">
        <title>Chromosome-level reference genome of the European wasp spider Argiope bruennichi: a resource for studies on range expansion and evolutionary adaptation.</title>
        <authorList>
            <person name="Sheffer M.M."/>
            <person name="Hoppe A."/>
            <person name="Krehenwinkel H."/>
            <person name="Uhl G."/>
            <person name="Kuss A.W."/>
            <person name="Jensen L."/>
            <person name="Jensen C."/>
            <person name="Gillespie R.G."/>
            <person name="Hoff K.J."/>
            <person name="Prost S."/>
        </authorList>
    </citation>
    <scope>NUCLEOTIDE SEQUENCE</scope>
</reference>
<feature type="compositionally biased region" description="Basic residues" evidence="1">
    <location>
        <begin position="225"/>
        <end position="237"/>
    </location>
</feature>
<evidence type="ECO:0000259" key="2">
    <source>
        <dbReference type="Pfam" id="PF23055"/>
    </source>
</evidence>